<reference evidence="3" key="1">
    <citation type="journal article" date="2019" name="Int. J. Syst. Evol. Microbiol.">
        <title>The Global Catalogue of Microorganisms (GCM) 10K type strain sequencing project: providing services to taxonomists for standard genome sequencing and annotation.</title>
        <authorList>
            <consortium name="The Broad Institute Genomics Platform"/>
            <consortium name="The Broad Institute Genome Sequencing Center for Infectious Disease"/>
            <person name="Wu L."/>
            <person name="Ma J."/>
        </authorList>
    </citation>
    <scope>NUCLEOTIDE SEQUENCE [LARGE SCALE GENOMIC DNA]</scope>
    <source>
        <strain evidence="3">CCUG 49339</strain>
    </source>
</reference>
<dbReference type="Proteomes" id="UP001597214">
    <property type="component" value="Unassembled WGS sequence"/>
</dbReference>
<feature type="transmembrane region" description="Helical" evidence="1">
    <location>
        <begin position="124"/>
        <end position="144"/>
    </location>
</feature>
<gene>
    <name evidence="2" type="ORF">ACFSCX_07135</name>
</gene>
<evidence type="ECO:0000313" key="3">
    <source>
        <dbReference type="Proteomes" id="UP001597214"/>
    </source>
</evidence>
<sequence length="148" mass="16927">MNIIKALIVYLSIFGIIIISYVIGKSLEKVEGSLNKLNSILRTVIIIFITLTVEIGIVQLISILINWSFIDALFMCSFLFFGFIWVFTLYSNRETNRVNIQNKYLGVKMEPNEVKTFSFNLNPFSIGTIIFSLVGIASSIIYYLPYFI</sequence>
<keyword evidence="3" id="KW-1185">Reference proteome</keyword>
<dbReference type="RefSeq" id="WP_377927486.1">
    <property type="nucleotide sequence ID" value="NZ_JBHUEM010000007.1"/>
</dbReference>
<evidence type="ECO:0000256" key="1">
    <source>
        <dbReference type="SAM" id="Phobius"/>
    </source>
</evidence>
<evidence type="ECO:0008006" key="4">
    <source>
        <dbReference type="Google" id="ProtNLM"/>
    </source>
</evidence>
<evidence type="ECO:0000313" key="2">
    <source>
        <dbReference type="EMBL" id="MFD1736336.1"/>
    </source>
</evidence>
<feature type="transmembrane region" description="Helical" evidence="1">
    <location>
        <begin position="72"/>
        <end position="90"/>
    </location>
</feature>
<name>A0ABW4LML9_9BACI</name>
<dbReference type="EMBL" id="JBHUEM010000007">
    <property type="protein sequence ID" value="MFD1736336.1"/>
    <property type="molecule type" value="Genomic_DNA"/>
</dbReference>
<protein>
    <recommendedName>
        <fullName evidence="4">DUF3899 domain-containing protein</fullName>
    </recommendedName>
</protein>
<keyword evidence="1" id="KW-1133">Transmembrane helix</keyword>
<feature type="transmembrane region" description="Helical" evidence="1">
    <location>
        <begin position="44"/>
        <end position="65"/>
    </location>
</feature>
<keyword evidence="1" id="KW-0812">Transmembrane</keyword>
<feature type="transmembrane region" description="Helical" evidence="1">
    <location>
        <begin position="7"/>
        <end position="24"/>
    </location>
</feature>
<accession>A0ABW4LML9</accession>
<keyword evidence="1" id="KW-0472">Membrane</keyword>
<proteinExistence type="predicted"/>
<organism evidence="2 3">
    <name type="scientific">Bacillus salitolerans</name>
    <dbReference type="NCBI Taxonomy" id="1437434"/>
    <lineage>
        <taxon>Bacteria</taxon>
        <taxon>Bacillati</taxon>
        <taxon>Bacillota</taxon>
        <taxon>Bacilli</taxon>
        <taxon>Bacillales</taxon>
        <taxon>Bacillaceae</taxon>
        <taxon>Bacillus</taxon>
    </lineage>
</organism>
<comment type="caution">
    <text evidence="2">The sequence shown here is derived from an EMBL/GenBank/DDBJ whole genome shotgun (WGS) entry which is preliminary data.</text>
</comment>